<accession>A0A1T4KP16</accession>
<feature type="compositionally biased region" description="Basic and acidic residues" evidence="1">
    <location>
        <begin position="278"/>
        <end position="313"/>
    </location>
</feature>
<keyword evidence="3" id="KW-1185">Reference proteome</keyword>
<feature type="compositionally biased region" description="Basic and acidic residues" evidence="1">
    <location>
        <begin position="320"/>
        <end position="333"/>
    </location>
</feature>
<dbReference type="STRING" id="225004.SAMN02745152_00247"/>
<dbReference type="OrthoDB" id="350069at2"/>
<evidence type="ECO:0000256" key="1">
    <source>
        <dbReference type="SAM" id="MobiDB-lite"/>
    </source>
</evidence>
<feature type="compositionally biased region" description="Basic and acidic residues" evidence="1">
    <location>
        <begin position="236"/>
        <end position="270"/>
    </location>
</feature>
<dbReference type="AlphaFoldDB" id="A0A1T4KP16"/>
<dbReference type="RefSeq" id="WP_078930005.1">
    <property type="nucleotide sequence ID" value="NZ_FUXC01000001.1"/>
</dbReference>
<dbReference type="GeneID" id="303366524"/>
<dbReference type="Proteomes" id="UP000190395">
    <property type="component" value="Unassembled WGS sequence"/>
</dbReference>
<sequence length="532" mass="58184">MKLSRGIFTAALAFVFCANSFSLEVDEKELETVSTQPVVFENYNGPHSVINSAAEIAGIGTDLGKIIADNPETPKNAGSSLRYQIIHAVNPEEKGKFDADIFVIGSSSSIDHIKNIRRIIAAYLSKAYGYASDDAQTVATFVTVYNAVYRGNTDYFNLKYKKIVTDNLTAEKAGIALNYRDWPGKTQIVIPLADVNGGLSTVDTSVISDKKVVQSMQEDEDKGVDSRKQMVNIKEREADKAQEKANDAQKKAVEESAKLKEEQKKAETAKTEAQNAQKEAEQAQKKAEENPEDKQAQKEAEEKRQKADQKQEEAVQQEQKVQEQTEKAQEAKNEAAQAQAAADTKRTEAQTERTSIAQDQQTIVREQTKNQNATGVYGLKSVDDLGILSTLVKVNAETGSVIKESPVTVIRSRTIFETQAGYIAIAGTSLGNGAVKLVVLDKENMEIVKESNETIAENSVLVSDGSNYYCIIQDGKNFVTGKFNENAENLLKSQVNVKPATPLTITQNGILATSSSNIPVLLNTKDLSQIKN</sequence>
<evidence type="ECO:0000313" key="2">
    <source>
        <dbReference type="EMBL" id="SJZ44160.1"/>
    </source>
</evidence>
<evidence type="ECO:0000313" key="3">
    <source>
        <dbReference type="Proteomes" id="UP000190395"/>
    </source>
</evidence>
<proteinExistence type="predicted"/>
<dbReference type="Pfam" id="PF05262">
    <property type="entry name" value="Borrelia_P83"/>
    <property type="match status" value="1"/>
</dbReference>
<name>A0A1T4KP16_9SPIR</name>
<dbReference type="InterPro" id="IPR007926">
    <property type="entry name" value="Borrelia_P83"/>
</dbReference>
<organism evidence="2 3">
    <name type="scientific">Treponema berlinense</name>
    <dbReference type="NCBI Taxonomy" id="225004"/>
    <lineage>
        <taxon>Bacteria</taxon>
        <taxon>Pseudomonadati</taxon>
        <taxon>Spirochaetota</taxon>
        <taxon>Spirochaetia</taxon>
        <taxon>Spirochaetales</taxon>
        <taxon>Treponemataceae</taxon>
        <taxon>Treponema</taxon>
    </lineage>
</organism>
<protein>
    <submittedName>
        <fullName evidence="2">p83/100 protein</fullName>
    </submittedName>
</protein>
<feature type="region of interest" description="Disordered" evidence="1">
    <location>
        <begin position="236"/>
        <end position="360"/>
    </location>
</feature>
<reference evidence="2 3" key="1">
    <citation type="submission" date="2017-02" db="EMBL/GenBank/DDBJ databases">
        <authorList>
            <person name="Peterson S.W."/>
        </authorList>
    </citation>
    <scope>NUCLEOTIDE SEQUENCE [LARGE SCALE GENOMIC DNA]</scope>
    <source>
        <strain evidence="2 3">ATCC BAA-909</strain>
    </source>
</reference>
<dbReference type="EMBL" id="FUXC01000001">
    <property type="protein sequence ID" value="SJZ44160.1"/>
    <property type="molecule type" value="Genomic_DNA"/>
</dbReference>
<gene>
    <name evidence="2" type="ORF">SAMN02745152_00247</name>
</gene>